<dbReference type="Pfam" id="PF00072">
    <property type="entry name" value="Response_reg"/>
    <property type="match status" value="1"/>
</dbReference>
<dbReference type="GO" id="GO:0000160">
    <property type="term" value="P:phosphorelay signal transduction system"/>
    <property type="evidence" value="ECO:0007669"/>
    <property type="project" value="InterPro"/>
</dbReference>
<name>A0A9D2NA65_9FIRM</name>
<comment type="caution">
    <text evidence="3">Lacks conserved residue(s) required for the propagation of feature annotation.</text>
</comment>
<sequence>MERILIIESDWYFSAKLCYEIDAAGYLPTAAFSLEKAKQLMQADWFSLILSELQVSDGSGLELCCRAGKQKTGSGGSRLLLMAEHPAQPETERALLEALELGAEDYIAKPFGMNSF</sequence>
<evidence type="ECO:0000256" key="3">
    <source>
        <dbReference type="PROSITE-ProRule" id="PRU00169"/>
    </source>
</evidence>
<dbReference type="PROSITE" id="PS50110">
    <property type="entry name" value="RESPONSE_REGULATORY"/>
    <property type="match status" value="1"/>
</dbReference>
<comment type="caution">
    <text evidence="5">The sequence shown here is derived from an EMBL/GenBank/DDBJ whole genome shotgun (WGS) entry which is preliminary data.</text>
</comment>
<comment type="function">
    <text evidence="2">May play the central regulatory role in sporulation. It may be an element of the effector pathway responsible for the activation of sporulation genes in response to nutritional stress. Spo0A may act in concert with spo0H (a sigma factor) to control the expression of some genes that are critical to the sporulation process.</text>
</comment>
<dbReference type="InterPro" id="IPR011006">
    <property type="entry name" value="CheY-like_superfamily"/>
</dbReference>
<accession>A0A9D2NA65</accession>
<gene>
    <name evidence="5" type="ORF">H9705_04980</name>
</gene>
<dbReference type="Gene3D" id="3.40.50.2300">
    <property type="match status" value="1"/>
</dbReference>
<evidence type="ECO:0000256" key="2">
    <source>
        <dbReference type="ARBA" id="ARBA00024867"/>
    </source>
</evidence>
<evidence type="ECO:0000256" key="1">
    <source>
        <dbReference type="ARBA" id="ARBA00018672"/>
    </source>
</evidence>
<proteinExistence type="predicted"/>
<reference evidence="5" key="2">
    <citation type="submission" date="2021-04" db="EMBL/GenBank/DDBJ databases">
        <authorList>
            <person name="Gilroy R."/>
        </authorList>
    </citation>
    <scope>NUCLEOTIDE SEQUENCE</scope>
    <source>
        <strain evidence="5">CHK185-5351</strain>
    </source>
</reference>
<organism evidence="5 6">
    <name type="scientific">Candidatus Fusicatenibacter intestinigallinarum</name>
    <dbReference type="NCBI Taxonomy" id="2838598"/>
    <lineage>
        <taxon>Bacteria</taxon>
        <taxon>Bacillati</taxon>
        <taxon>Bacillota</taxon>
        <taxon>Clostridia</taxon>
        <taxon>Lachnospirales</taxon>
        <taxon>Lachnospiraceae</taxon>
        <taxon>Fusicatenibacter</taxon>
    </lineage>
</organism>
<feature type="domain" description="Response regulatory" evidence="4">
    <location>
        <begin position="3"/>
        <end position="116"/>
    </location>
</feature>
<evidence type="ECO:0000313" key="5">
    <source>
        <dbReference type="EMBL" id="HJC15167.1"/>
    </source>
</evidence>
<protein>
    <recommendedName>
        <fullName evidence="1">Stage 0 sporulation protein A homolog</fullName>
    </recommendedName>
</protein>
<dbReference type="EMBL" id="DWWU01000021">
    <property type="protein sequence ID" value="HJC15167.1"/>
    <property type="molecule type" value="Genomic_DNA"/>
</dbReference>
<dbReference type="AlphaFoldDB" id="A0A9D2NA65"/>
<reference evidence="5" key="1">
    <citation type="journal article" date="2021" name="PeerJ">
        <title>Extensive microbial diversity within the chicken gut microbiome revealed by metagenomics and culture.</title>
        <authorList>
            <person name="Gilroy R."/>
            <person name="Ravi A."/>
            <person name="Getino M."/>
            <person name="Pursley I."/>
            <person name="Horton D.L."/>
            <person name="Alikhan N.F."/>
            <person name="Baker D."/>
            <person name="Gharbi K."/>
            <person name="Hall N."/>
            <person name="Watson M."/>
            <person name="Adriaenssens E.M."/>
            <person name="Foster-Nyarko E."/>
            <person name="Jarju S."/>
            <person name="Secka A."/>
            <person name="Antonio M."/>
            <person name="Oren A."/>
            <person name="Chaudhuri R.R."/>
            <person name="La Ragione R."/>
            <person name="Hildebrand F."/>
            <person name="Pallen M.J."/>
        </authorList>
    </citation>
    <scope>NUCLEOTIDE SEQUENCE</scope>
    <source>
        <strain evidence="5">CHK185-5351</strain>
    </source>
</reference>
<dbReference type="Proteomes" id="UP000823849">
    <property type="component" value="Unassembled WGS sequence"/>
</dbReference>
<dbReference type="InterPro" id="IPR001789">
    <property type="entry name" value="Sig_transdc_resp-reg_receiver"/>
</dbReference>
<dbReference type="SUPFAM" id="SSF52172">
    <property type="entry name" value="CheY-like"/>
    <property type="match status" value="1"/>
</dbReference>
<evidence type="ECO:0000259" key="4">
    <source>
        <dbReference type="PROSITE" id="PS50110"/>
    </source>
</evidence>
<evidence type="ECO:0000313" key="6">
    <source>
        <dbReference type="Proteomes" id="UP000823849"/>
    </source>
</evidence>